<keyword evidence="2 3" id="KW-0326">Glycosidase</keyword>
<dbReference type="SMART" id="SM00636">
    <property type="entry name" value="Glyco_18"/>
    <property type="match status" value="1"/>
</dbReference>
<dbReference type="Pfam" id="PF18962">
    <property type="entry name" value="Por_Secre_tail"/>
    <property type="match status" value="1"/>
</dbReference>
<evidence type="ECO:0000259" key="5">
    <source>
        <dbReference type="PROSITE" id="PS51910"/>
    </source>
</evidence>
<dbReference type="EMBL" id="QSGO01000001">
    <property type="protein sequence ID" value="RHB38576.1"/>
    <property type="molecule type" value="Genomic_DNA"/>
</dbReference>
<dbReference type="SUPFAM" id="SSF49899">
    <property type="entry name" value="Concanavalin A-like lectins/glucanases"/>
    <property type="match status" value="2"/>
</dbReference>
<sequence>MNRLFVFLMVSVFYLASVAQVKNYAVAFDGNSDINFNKIDELNGLSKYTVQFWICPSEWMPNASVFKRGAAATLFEACLGANEGTITYRIGDKSIDIQSDKISVNSWVQLSLLVDESKLAVYVNGEEVEIPLINVPLPIPDSDSEFRMGQGFKGQIDEFRIWSTSLDVTEYLTKDTTVKGYLLWDNTINKFHPDYSSLLVYYKFDQDLCENIVDYKFRHHGIMSGNTHRVEVKNNPLFKYRIMSAYTEFSRFTDTGTDRDKYLLCNDLVALAASLNDDGSASVSLPFDEGKLVGGASYIESYEGRDGGMLALDGTGKMNVGTTAMNSSGTYSFFTWLYIDRWVENAFLFKKEKDEYTGISLRLGKEENTEVVLRVNGNEYRYKAAKELVVGKWIHLGFSTYDATSLERTFVFACNKKKLGSYPYSYPETIKSWTLPLTDLADVEATVGENFVGKLDETMIWNSSNSRDGIYSFADNGANMPGFGKNVGTNYAFYAGCYWKYDKPDNPGYDYFSYKEYLNIMRSAYTNYRGFKIRLSVSGGSDWKNTIANAKKRERFATEMADIINNDDQLDGVDFDLEWPGYNGQDAIWTNYGKLMTLLRSKLKEDKILTISPHTVSYWFPKEDMKSVDYFLFQNYGPAKAHFTYESFPAAYNKFLAWGYPNEKIVMSFAASTSRKSVDGVEVAGAAGAPVRIHQVGAIGPDDDFSNGYSFTGFNQTRWRSEQVKKQGLGGIMCWSLNIDFPDTNHPLSLFKASAYAISSNVDTLVTRVDLAPVGIEQMKVKKSDFMIYPNPSEGEVNLLIPQGEKGQEIYIYSNVGKVVRMEKVVAENTYNYKYGKIEPGVYILKLTTISGKQYTKTMIAR</sequence>
<name>A0A413VYC1_9BACE</name>
<dbReference type="Gene3D" id="3.20.20.80">
    <property type="entry name" value="Glycosidases"/>
    <property type="match status" value="1"/>
</dbReference>
<dbReference type="NCBIfam" id="TIGR04183">
    <property type="entry name" value="Por_Secre_tail"/>
    <property type="match status" value="1"/>
</dbReference>
<dbReference type="RefSeq" id="WP_007486422.1">
    <property type="nucleotide sequence ID" value="NZ_CABJFV010000001.1"/>
</dbReference>
<dbReference type="GO" id="GO:0008061">
    <property type="term" value="F:chitin binding"/>
    <property type="evidence" value="ECO:0007669"/>
    <property type="project" value="InterPro"/>
</dbReference>
<dbReference type="GO" id="GO:0005975">
    <property type="term" value="P:carbohydrate metabolic process"/>
    <property type="evidence" value="ECO:0007669"/>
    <property type="project" value="InterPro"/>
</dbReference>
<accession>A0A413VYC1</accession>
<dbReference type="GeneID" id="69503033"/>
<evidence type="ECO:0000256" key="3">
    <source>
        <dbReference type="RuleBase" id="RU000489"/>
    </source>
</evidence>
<dbReference type="InterPro" id="IPR011583">
    <property type="entry name" value="Chitinase_II/V-like_cat"/>
</dbReference>
<evidence type="ECO:0000313" key="7">
    <source>
        <dbReference type="Proteomes" id="UP000284379"/>
    </source>
</evidence>
<dbReference type="PROSITE" id="PS01095">
    <property type="entry name" value="GH18_1"/>
    <property type="match status" value="1"/>
</dbReference>
<dbReference type="InterPro" id="IPR017853">
    <property type="entry name" value="GH"/>
</dbReference>
<feature type="chain" id="PRO_5019376946" evidence="4">
    <location>
        <begin position="20"/>
        <end position="862"/>
    </location>
</feature>
<dbReference type="Pfam" id="PF13385">
    <property type="entry name" value="Laminin_G_3"/>
    <property type="match status" value="2"/>
</dbReference>
<keyword evidence="1 3" id="KW-0378">Hydrolase</keyword>
<organism evidence="6 7">
    <name type="scientific">Bacteroides nordii</name>
    <dbReference type="NCBI Taxonomy" id="291645"/>
    <lineage>
        <taxon>Bacteria</taxon>
        <taxon>Pseudomonadati</taxon>
        <taxon>Bacteroidota</taxon>
        <taxon>Bacteroidia</taxon>
        <taxon>Bacteroidales</taxon>
        <taxon>Bacteroidaceae</taxon>
        <taxon>Bacteroides</taxon>
    </lineage>
</organism>
<dbReference type="AlphaFoldDB" id="A0A413VYC1"/>
<dbReference type="Gene3D" id="2.60.120.200">
    <property type="match status" value="2"/>
</dbReference>
<reference evidence="6 7" key="1">
    <citation type="submission" date="2018-08" db="EMBL/GenBank/DDBJ databases">
        <title>A genome reference for cultivated species of the human gut microbiota.</title>
        <authorList>
            <person name="Zou Y."/>
            <person name="Xue W."/>
            <person name="Luo G."/>
        </authorList>
    </citation>
    <scope>NUCLEOTIDE SEQUENCE [LARGE SCALE GENOMIC DNA]</scope>
    <source>
        <strain evidence="6 7">AM40-30BH</strain>
    </source>
</reference>
<evidence type="ECO:0000313" key="6">
    <source>
        <dbReference type="EMBL" id="RHB38576.1"/>
    </source>
</evidence>
<feature type="signal peptide" evidence="4">
    <location>
        <begin position="1"/>
        <end position="19"/>
    </location>
</feature>
<dbReference type="InterPro" id="IPR001579">
    <property type="entry name" value="Glyco_hydro_18_chit_AS"/>
</dbReference>
<protein>
    <submittedName>
        <fullName evidence="6">T9SS C-terminal target domain-containing protein</fullName>
    </submittedName>
</protein>
<dbReference type="InterPro" id="IPR026444">
    <property type="entry name" value="Secre_tail"/>
</dbReference>
<dbReference type="InterPro" id="IPR001223">
    <property type="entry name" value="Glyco_hydro18_cat"/>
</dbReference>
<evidence type="ECO:0000256" key="2">
    <source>
        <dbReference type="ARBA" id="ARBA00023295"/>
    </source>
</evidence>
<feature type="domain" description="GH18" evidence="5">
    <location>
        <begin position="441"/>
        <end position="761"/>
    </location>
</feature>
<dbReference type="InterPro" id="IPR013320">
    <property type="entry name" value="ConA-like_dom_sf"/>
</dbReference>
<dbReference type="PROSITE" id="PS51910">
    <property type="entry name" value="GH18_2"/>
    <property type="match status" value="1"/>
</dbReference>
<dbReference type="GO" id="GO:0004553">
    <property type="term" value="F:hydrolase activity, hydrolyzing O-glycosyl compounds"/>
    <property type="evidence" value="ECO:0007669"/>
    <property type="project" value="InterPro"/>
</dbReference>
<comment type="caution">
    <text evidence="6">The sequence shown here is derived from an EMBL/GenBank/DDBJ whole genome shotgun (WGS) entry which is preliminary data.</text>
</comment>
<dbReference type="Pfam" id="PF00704">
    <property type="entry name" value="Glyco_hydro_18"/>
    <property type="match status" value="1"/>
</dbReference>
<dbReference type="Proteomes" id="UP000284379">
    <property type="component" value="Unassembled WGS sequence"/>
</dbReference>
<dbReference type="SUPFAM" id="SSF51445">
    <property type="entry name" value="(Trans)glycosidases"/>
    <property type="match status" value="1"/>
</dbReference>
<gene>
    <name evidence="6" type="ORF">DW888_01865</name>
</gene>
<keyword evidence="4" id="KW-0732">Signal</keyword>
<proteinExistence type="predicted"/>
<evidence type="ECO:0000256" key="1">
    <source>
        <dbReference type="ARBA" id="ARBA00022801"/>
    </source>
</evidence>
<evidence type="ECO:0000256" key="4">
    <source>
        <dbReference type="SAM" id="SignalP"/>
    </source>
</evidence>